<evidence type="ECO:0000313" key="2">
    <source>
        <dbReference type="EMBL" id="MBP0480895.1"/>
    </source>
</evidence>
<name>A0A940MFV4_9RHOB</name>
<reference evidence="2" key="1">
    <citation type="submission" date="2021-03" db="EMBL/GenBank/DDBJ databases">
        <title>Sagittula salina sp. nov. strain M10.9X isolated from the marine waste.</title>
        <authorList>
            <person name="Satari L."/>
            <person name="Molina-Menor E."/>
            <person name="Vidal-Verdu A."/>
            <person name="Pascual J."/>
            <person name="Pereto J."/>
            <person name="Porcar M."/>
        </authorList>
    </citation>
    <scope>NUCLEOTIDE SEQUENCE</scope>
    <source>
        <strain evidence="2">M10.9X</strain>
    </source>
</reference>
<dbReference type="Proteomes" id="UP000675940">
    <property type="component" value="Unassembled WGS sequence"/>
</dbReference>
<dbReference type="PANTHER" id="PTHR13136:SF11">
    <property type="entry name" value="TESTIS-EXPRESSED PROTEIN 30"/>
    <property type="match status" value="1"/>
</dbReference>
<comment type="caution">
    <text evidence="2">The sequence shown here is derived from an EMBL/GenBank/DDBJ whole genome shotgun (WGS) entry which is preliminary data.</text>
</comment>
<keyword evidence="3" id="KW-1185">Reference proteome</keyword>
<evidence type="ECO:0000259" key="1">
    <source>
        <dbReference type="Pfam" id="PF20408"/>
    </source>
</evidence>
<dbReference type="InterPro" id="IPR029058">
    <property type="entry name" value="AB_hydrolase_fold"/>
</dbReference>
<dbReference type="AlphaFoldDB" id="A0A940MFV4"/>
<dbReference type="GO" id="GO:0016787">
    <property type="term" value="F:hydrolase activity"/>
    <property type="evidence" value="ECO:0007669"/>
    <property type="project" value="UniProtKB-KW"/>
</dbReference>
<proteinExistence type="predicted"/>
<protein>
    <submittedName>
        <fullName evidence="2">Dienelactone hydrolase family protein</fullName>
    </submittedName>
</protein>
<dbReference type="InterPro" id="IPR046879">
    <property type="entry name" value="KANL3/Tex30_Abhydrolase"/>
</dbReference>
<dbReference type="EMBL" id="JAGISH010000001">
    <property type="protein sequence ID" value="MBP0480895.1"/>
    <property type="molecule type" value="Genomic_DNA"/>
</dbReference>
<dbReference type="Pfam" id="PF20408">
    <property type="entry name" value="Abhydrolase_11"/>
    <property type="match status" value="1"/>
</dbReference>
<sequence length="218" mass="22988">MDRKQTFAVRIPVRASDLVLPGDLALADGDTGLVIFAHGSGSSRMSPRNKAVAKALAKAGLATLLFDLLTEKEAAKRANVFDIPLLAARVRDAVDWAGMEARLAGLPIGLFGASTGAAAALVAAADRAQDVDAVVSRGGRPDLAGDTLERVAAPTLLIAGGRDDVVIALNEMAFDQLRCEKRLDIVKGATHLFEEPGTLEEVMELAADWFIAHLGRRP</sequence>
<dbReference type="SUPFAM" id="SSF53474">
    <property type="entry name" value="alpha/beta-Hydrolases"/>
    <property type="match status" value="1"/>
</dbReference>
<evidence type="ECO:0000313" key="3">
    <source>
        <dbReference type="Proteomes" id="UP000675940"/>
    </source>
</evidence>
<gene>
    <name evidence="2" type="ORF">J5474_00115</name>
</gene>
<dbReference type="PANTHER" id="PTHR13136">
    <property type="entry name" value="TESTIS DEVELOPMENT PROTEIN PRTD"/>
    <property type="match status" value="1"/>
</dbReference>
<dbReference type="InterPro" id="IPR026555">
    <property type="entry name" value="NSL3/Tex30"/>
</dbReference>
<organism evidence="2 3">
    <name type="scientific">Sagittula salina</name>
    <dbReference type="NCBI Taxonomy" id="2820268"/>
    <lineage>
        <taxon>Bacteria</taxon>
        <taxon>Pseudomonadati</taxon>
        <taxon>Pseudomonadota</taxon>
        <taxon>Alphaproteobacteria</taxon>
        <taxon>Rhodobacterales</taxon>
        <taxon>Roseobacteraceae</taxon>
        <taxon>Sagittula</taxon>
    </lineage>
</organism>
<feature type="domain" description="KANL3/Tex30 alpha/beta hydrolase-like" evidence="1">
    <location>
        <begin position="33"/>
        <end position="196"/>
    </location>
</feature>
<keyword evidence="2" id="KW-0378">Hydrolase</keyword>
<dbReference type="Gene3D" id="3.40.50.1820">
    <property type="entry name" value="alpha/beta hydrolase"/>
    <property type="match status" value="1"/>
</dbReference>
<dbReference type="RefSeq" id="WP_209358319.1">
    <property type="nucleotide sequence ID" value="NZ_JAGISH010000001.1"/>
</dbReference>
<accession>A0A940MFV4</accession>